<organism evidence="1 2">
    <name type="scientific">Actibacterium mucosum KCTC 23349</name>
    <dbReference type="NCBI Taxonomy" id="1454373"/>
    <lineage>
        <taxon>Bacteria</taxon>
        <taxon>Pseudomonadati</taxon>
        <taxon>Pseudomonadota</taxon>
        <taxon>Alphaproteobacteria</taxon>
        <taxon>Rhodobacterales</taxon>
        <taxon>Roseobacteraceae</taxon>
        <taxon>Actibacterium</taxon>
    </lineage>
</organism>
<sequence length="132" mass="14761">MLFMTDTRKHALMTTLAKTRRHCSLIEQEMALVTGDITRQNVKNRLVFVDAGNRVTSDCGQMEGTRAISTQGQLGWVVRHQRGEEWVAVSDPFEAFDDVARGIFAGAFGGDMRNPFSVLRQVGRKIPFFSAP</sequence>
<evidence type="ECO:0000313" key="1">
    <source>
        <dbReference type="EMBL" id="KAJ54914.1"/>
    </source>
</evidence>
<evidence type="ECO:0000313" key="2">
    <source>
        <dbReference type="Proteomes" id="UP000026249"/>
    </source>
</evidence>
<protein>
    <submittedName>
        <fullName evidence="1">Uncharacterized protein</fullName>
    </submittedName>
</protein>
<reference evidence="1 2" key="1">
    <citation type="submission" date="2014-03" db="EMBL/GenBank/DDBJ databases">
        <title>Draft Genome Sequence of Actibacterium mucosum KCTC 23349, a Marine Alphaproteobacterium with Complex Ionic Requirements Isolated from Mediterranean Seawater at Malvarrosa Beach, Valencia, Spain.</title>
        <authorList>
            <person name="Arahal D.R."/>
            <person name="Shao Z."/>
            <person name="Lai Q."/>
            <person name="Pujalte M.J."/>
        </authorList>
    </citation>
    <scope>NUCLEOTIDE SEQUENCE [LARGE SCALE GENOMIC DNA]</scope>
    <source>
        <strain evidence="1 2">KCTC 23349</strain>
    </source>
</reference>
<gene>
    <name evidence="1" type="ORF">ACMU_14220</name>
</gene>
<name>A0A037ZH47_9RHOB</name>
<dbReference type="Proteomes" id="UP000026249">
    <property type="component" value="Unassembled WGS sequence"/>
</dbReference>
<comment type="caution">
    <text evidence="1">The sequence shown here is derived from an EMBL/GenBank/DDBJ whole genome shotgun (WGS) entry which is preliminary data.</text>
</comment>
<dbReference type="STRING" id="1454373.ACMU_14220"/>
<dbReference type="EMBL" id="JFKE01000005">
    <property type="protein sequence ID" value="KAJ54914.1"/>
    <property type="molecule type" value="Genomic_DNA"/>
</dbReference>
<dbReference type="AlphaFoldDB" id="A0A037ZH47"/>
<proteinExistence type="predicted"/>
<accession>A0A037ZH47</accession>
<keyword evidence="2" id="KW-1185">Reference proteome</keyword>